<dbReference type="STRING" id="570521.SAMN04488508_108196"/>
<dbReference type="EMBL" id="FQYP01000008">
    <property type="protein sequence ID" value="SHJ40659.1"/>
    <property type="molecule type" value="Genomic_DNA"/>
</dbReference>
<reference evidence="3" key="1">
    <citation type="submission" date="2016-11" db="EMBL/GenBank/DDBJ databases">
        <authorList>
            <person name="Varghese N."/>
            <person name="Submissions S."/>
        </authorList>
    </citation>
    <scope>NUCLEOTIDE SEQUENCE [LARGE SCALE GENOMIC DNA]</scope>
    <source>
        <strain evidence="3">DSM 22623</strain>
    </source>
</reference>
<dbReference type="Proteomes" id="UP000184432">
    <property type="component" value="Unassembled WGS sequence"/>
</dbReference>
<organism evidence="2 3">
    <name type="scientific">Aquimarina spongiae</name>
    <dbReference type="NCBI Taxonomy" id="570521"/>
    <lineage>
        <taxon>Bacteria</taxon>
        <taxon>Pseudomonadati</taxon>
        <taxon>Bacteroidota</taxon>
        <taxon>Flavobacteriia</taxon>
        <taxon>Flavobacteriales</taxon>
        <taxon>Flavobacteriaceae</taxon>
        <taxon>Aquimarina</taxon>
    </lineage>
</organism>
<dbReference type="Pfam" id="PF19089">
    <property type="entry name" value="DUF5777"/>
    <property type="match status" value="1"/>
</dbReference>
<evidence type="ECO:0000313" key="3">
    <source>
        <dbReference type="Proteomes" id="UP000184432"/>
    </source>
</evidence>
<feature type="domain" description="DUF5777" evidence="1">
    <location>
        <begin position="43"/>
        <end position="288"/>
    </location>
</feature>
<gene>
    <name evidence="2" type="ORF">SAMN04488508_108196</name>
</gene>
<accession>A0A1M6J1X2</accession>
<proteinExistence type="predicted"/>
<name>A0A1M6J1X2_9FLAO</name>
<evidence type="ECO:0000313" key="2">
    <source>
        <dbReference type="EMBL" id="SHJ40659.1"/>
    </source>
</evidence>
<keyword evidence="3" id="KW-1185">Reference proteome</keyword>
<sequence>MKSNIYIFFIVLVYFGNGMQAQSLLDELNESYTDPPQFESAVFKSSRISIGHSTKTLQKGVLEIGARNRFWNVADADIQSFVADKMSTRFSLEYGVNDRFTFGLGGTTLDGIFDGFLKYKLVRQQKKGFPFTITLLQNSAYQSERPSIGDVHKSSTFGDKLSFTSQLLMSRKITSQFSLQLSPTFLHRASSNFEEDPNNHFALGIGGRYKVGGHISIVSEYYHLFNPLESRDTYNAFALGVNWELSDVMLQFQMTNAQGVEEHNFITQTPNNFNFNDGNFVFGFTAIFILHTRNGLKK</sequence>
<dbReference type="AlphaFoldDB" id="A0A1M6J1X2"/>
<dbReference type="RefSeq" id="WP_073319305.1">
    <property type="nucleotide sequence ID" value="NZ_FQYP01000008.1"/>
</dbReference>
<dbReference type="InterPro" id="IPR045916">
    <property type="entry name" value="DUF5777"/>
</dbReference>
<dbReference type="OrthoDB" id="1117410at2"/>
<evidence type="ECO:0000259" key="1">
    <source>
        <dbReference type="Pfam" id="PF19089"/>
    </source>
</evidence>
<protein>
    <recommendedName>
        <fullName evidence="1">DUF5777 domain-containing protein</fullName>
    </recommendedName>
</protein>